<dbReference type="Gramene" id="OMO50933">
    <property type="protein sequence ID" value="OMO50933"/>
    <property type="gene ID" value="CCACVL1_30114"/>
</dbReference>
<dbReference type="Proteomes" id="UP000188268">
    <property type="component" value="Unassembled WGS sequence"/>
</dbReference>
<protein>
    <submittedName>
        <fullName evidence="2">Uncharacterized protein</fullName>
    </submittedName>
</protein>
<reference evidence="2 3" key="1">
    <citation type="submission" date="2013-09" db="EMBL/GenBank/DDBJ databases">
        <title>Corchorus capsularis genome sequencing.</title>
        <authorList>
            <person name="Alam M."/>
            <person name="Haque M.S."/>
            <person name="Islam M.S."/>
            <person name="Emdad E.M."/>
            <person name="Islam M.M."/>
            <person name="Ahmed B."/>
            <person name="Halim A."/>
            <person name="Hossen Q.M.M."/>
            <person name="Hossain M.Z."/>
            <person name="Ahmed R."/>
            <person name="Khan M.M."/>
            <person name="Islam R."/>
            <person name="Rashid M.M."/>
            <person name="Khan S.A."/>
            <person name="Rahman M.S."/>
            <person name="Alam M."/>
        </authorList>
    </citation>
    <scope>NUCLEOTIDE SEQUENCE [LARGE SCALE GENOMIC DNA]</scope>
    <source>
        <strain evidence="3">cv. CVL-1</strain>
        <tissue evidence="2">Whole seedling</tissue>
    </source>
</reference>
<accession>A0A1R3FYN2</accession>
<dbReference type="AlphaFoldDB" id="A0A1R3FYN2"/>
<evidence type="ECO:0000313" key="3">
    <source>
        <dbReference type="Proteomes" id="UP000188268"/>
    </source>
</evidence>
<evidence type="ECO:0000313" key="2">
    <source>
        <dbReference type="EMBL" id="OMO50933.1"/>
    </source>
</evidence>
<organism evidence="2 3">
    <name type="scientific">Corchorus capsularis</name>
    <name type="common">Jute</name>
    <dbReference type="NCBI Taxonomy" id="210143"/>
    <lineage>
        <taxon>Eukaryota</taxon>
        <taxon>Viridiplantae</taxon>
        <taxon>Streptophyta</taxon>
        <taxon>Embryophyta</taxon>
        <taxon>Tracheophyta</taxon>
        <taxon>Spermatophyta</taxon>
        <taxon>Magnoliopsida</taxon>
        <taxon>eudicotyledons</taxon>
        <taxon>Gunneridae</taxon>
        <taxon>Pentapetalae</taxon>
        <taxon>rosids</taxon>
        <taxon>malvids</taxon>
        <taxon>Malvales</taxon>
        <taxon>Malvaceae</taxon>
        <taxon>Grewioideae</taxon>
        <taxon>Apeibeae</taxon>
        <taxon>Corchorus</taxon>
    </lineage>
</organism>
<evidence type="ECO:0000256" key="1">
    <source>
        <dbReference type="SAM" id="MobiDB-lite"/>
    </source>
</evidence>
<dbReference type="EMBL" id="AWWV01016007">
    <property type="protein sequence ID" value="OMO50933.1"/>
    <property type="molecule type" value="Genomic_DNA"/>
</dbReference>
<keyword evidence="3" id="KW-1185">Reference proteome</keyword>
<comment type="caution">
    <text evidence="2">The sequence shown here is derived from an EMBL/GenBank/DDBJ whole genome shotgun (WGS) entry which is preliminary data.</text>
</comment>
<name>A0A1R3FYN2_COCAP</name>
<sequence>MEMKKIEDERGVHGAGRRANR</sequence>
<feature type="region of interest" description="Disordered" evidence="1">
    <location>
        <begin position="1"/>
        <end position="21"/>
    </location>
</feature>
<proteinExistence type="predicted"/>
<gene>
    <name evidence="2" type="ORF">CCACVL1_30114</name>
</gene>
<feature type="compositionally biased region" description="Basic and acidic residues" evidence="1">
    <location>
        <begin position="1"/>
        <end position="12"/>
    </location>
</feature>